<evidence type="ECO:0000256" key="4">
    <source>
        <dbReference type="SAM" id="MobiDB-lite"/>
    </source>
</evidence>
<dbReference type="InterPro" id="IPR027417">
    <property type="entry name" value="P-loop_NTPase"/>
</dbReference>
<keyword evidence="1" id="KW-0812">Transmembrane</keyword>
<feature type="compositionally biased region" description="Polar residues" evidence="4">
    <location>
        <begin position="220"/>
        <end position="230"/>
    </location>
</feature>
<dbReference type="Gene3D" id="3.40.50.300">
    <property type="entry name" value="P-loop containing nucleotide triphosphate hydrolases"/>
    <property type="match status" value="1"/>
</dbReference>
<dbReference type="Gene3D" id="1.20.1560.10">
    <property type="entry name" value="ABC transporter type 1, transmembrane domain"/>
    <property type="match status" value="1"/>
</dbReference>
<dbReference type="Proteomes" id="UP001498421">
    <property type="component" value="Unassembled WGS sequence"/>
</dbReference>
<evidence type="ECO:0000256" key="1">
    <source>
        <dbReference type="ARBA" id="ARBA00022692"/>
    </source>
</evidence>
<feature type="region of interest" description="Disordered" evidence="4">
    <location>
        <begin position="170"/>
        <end position="195"/>
    </location>
</feature>
<evidence type="ECO:0000256" key="3">
    <source>
        <dbReference type="ARBA" id="ARBA00023136"/>
    </source>
</evidence>
<evidence type="ECO:0000313" key="6">
    <source>
        <dbReference type="Proteomes" id="UP001498421"/>
    </source>
</evidence>
<evidence type="ECO:0000256" key="2">
    <source>
        <dbReference type="ARBA" id="ARBA00022989"/>
    </source>
</evidence>
<keyword evidence="2" id="KW-1133">Transmembrane helix</keyword>
<feature type="region of interest" description="Disordered" evidence="4">
    <location>
        <begin position="207"/>
        <end position="230"/>
    </location>
</feature>
<proteinExistence type="predicted"/>
<accession>A0ABR1I6U9</accession>
<feature type="region of interest" description="Disordered" evidence="4">
    <location>
        <begin position="45"/>
        <end position="136"/>
    </location>
</feature>
<protein>
    <submittedName>
        <fullName evidence="5">Uncharacterized protein</fullName>
    </submittedName>
</protein>
<feature type="compositionally biased region" description="Polar residues" evidence="4">
    <location>
        <begin position="173"/>
        <end position="193"/>
    </location>
</feature>
<sequence length="230" mass="24746">MNADRIIVVENGEILQQGNHNELIVSGGRYADLWSKQVFIRPNDDDKAEGATDGQAGFVNDLSSEQTRTELSKVKPTPATKDEGESSQQGGEEGATATPNRTQEASRLNPVAPTFTPRSLGKIRLGPGTEASADECGVKRTNTVMTNAQTSRRWSDEVDEEGVVLPLKKIEATNPSQTGDKQDGTRSVVTSSNKVERHIAFAAAVGRALKSSRRDHREGNGTTNDKVSDA</sequence>
<dbReference type="SUPFAM" id="SSF52540">
    <property type="entry name" value="P-loop containing nucleoside triphosphate hydrolases"/>
    <property type="match status" value="1"/>
</dbReference>
<keyword evidence="6" id="KW-1185">Reference proteome</keyword>
<dbReference type="InterPro" id="IPR036640">
    <property type="entry name" value="ABC1_TM_sf"/>
</dbReference>
<organism evidence="5 6">
    <name type="scientific">Neonectria magnoliae</name>
    <dbReference type="NCBI Taxonomy" id="2732573"/>
    <lineage>
        <taxon>Eukaryota</taxon>
        <taxon>Fungi</taxon>
        <taxon>Dikarya</taxon>
        <taxon>Ascomycota</taxon>
        <taxon>Pezizomycotina</taxon>
        <taxon>Sordariomycetes</taxon>
        <taxon>Hypocreomycetidae</taxon>
        <taxon>Hypocreales</taxon>
        <taxon>Nectriaceae</taxon>
        <taxon>Neonectria</taxon>
    </lineage>
</organism>
<gene>
    <name evidence="5" type="ORF">QQZ08_004120</name>
</gene>
<comment type="caution">
    <text evidence="5">The sequence shown here is derived from an EMBL/GenBank/DDBJ whole genome shotgun (WGS) entry which is preliminary data.</text>
</comment>
<keyword evidence="3" id="KW-0472">Membrane</keyword>
<reference evidence="5 6" key="1">
    <citation type="journal article" date="2025" name="Microbiol. Resour. Announc.">
        <title>Draft genome sequences for Neonectria magnoliae and Neonectria punicea, canker pathogens of Liriodendron tulipifera and Acer saccharum in West Virginia.</title>
        <authorList>
            <person name="Petronek H.M."/>
            <person name="Kasson M.T."/>
            <person name="Metheny A.M."/>
            <person name="Stauder C.M."/>
            <person name="Lovett B."/>
            <person name="Lynch S.C."/>
            <person name="Garnas J.R."/>
            <person name="Kasson L.R."/>
            <person name="Stajich J.E."/>
        </authorList>
    </citation>
    <scope>NUCLEOTIDE SEQUENCE [LARGE SCALE GENOMIC DNA]</scope>
    <source>
        <strain evidence="5 6">NRRL 64651</strain>
    </source>
</reference>
<feature type="compositionally biased region" description="Polar residues" evidence="4">
    <location>
        <begin position="97"/>
        <end position="106"/>
    </location>
</feature>
<dbReference type="EMBL" id="JAZAVK010000030">
    <property type="protein sequence ID" value="KAK7429308.1"/>
    <property type="molecule type" value="Genomic_DNA"/>
</dbReference>
<name>A0ABR1I6U9_9HYPO</name>
<evidence type="ECO:0000313" key="5">
    <source>
        <dbReference type="EMBL" id="KAK7429308.1"/>
    </source>
</evidence>